<dbReference type="Proteomes" id="UP001381693">
    <property type="component" value="Unassembled WGS sequence"/>
</dbReference>
<feature type="region of interest" description="Disordered" evidence="1">
    <location>
        <begin position="37"/>
        <end position="131"/>
    </location>
</feature>
<evidence type="ECO:0000313" key="2">
    <source>
        <dbReference type="EMBL" id="KAK7080702.1"/>
    </source>
</evidence>
<reference evidence="2 3" key="1">
    <citation type="submission" date="2023-11" db="EMBL/GenBank/DDBJ databases">
        <title>Halocaridina rubra genome assembly.</title>
        <authorList>
            <person name="Smith C."/>
        </authorList>
    </citation>
    <scope>NUCLEOTIDE SEQUENCE [LARGE SCALE GENOMIC DNA]</scope>
    <source>
        <strain evidence="2">EP-1</strain>
        <tissue evidence="2">Whole</tissue>
    </source>
</reference>
<gene>
    <name evidence="2" type="ORF">SK128_019407</name>
</gene>
<protein>
    <submittedName>
        <fullName evidence="2">Uncharacterized protein</fullName>
    </submittedName>
</protein>
<feature type="compositionally biased region" description="Polar residues" evidence="1">
    <location>
        <begin position="45"/>
        <end position="62"/>
    </location>
</feature>
<feature type="non-terminal residue" evidence="2">
    <location>
        <position position="1"/>
    </location>
</feature>
<evidence type="ECO:0000313" key="3">
    <source>
        <dbReference type="Proteomes" id="UP001381693"/>
    </source>
</evidence>
<name>A0AAN8XC62_HALRR</name>
<dbReference type="EMBL" id="JAXCGZ010005818">
    <property type="protein sequence ID" value="KAK7080702.1"/>
    <property type="molecule type" value="Genomic_DNA"/>
</dbReference>
<accession>A0AAN8XC62</accession>
<proteinExistence type="predicted"/>
<comment type="caution">
    <text evidence="2">The sequence shown here is derived from an EMBL/GenBank/DDBJ whole genome shotgun (WGS) entry which is preliminary data.</text>
</comment>
<organism evidence="2 3">
    <name type="scientific">Halocaridina rubra</name>
    <name type="common">Hawaiian red shrimp</name>
    <dbReference type="NCBI Taxonomy" id="373956"/>
    <lineage>
        <taxon>Eukaryota</taxon>
        <taxon>Metazoa</taxon>
        <taxon>Ecdysozoa</taxon>
        <taxon>Arthropoda</taxon>
        <taxon>Crustacea</taxon>
        <taxon>Multicrustacea</taxon>
        <taxon>Malacostraca</taxon>
        <taxon>Eumalacostraca</taxon>
        <taxon>Eucarida</taxon>
        <taxon>Decapoda</taxon>
        <taxon>Pleocyemata</taxon>
        <taxon>Caridea</taxon>
        <taxon>Atyoidea</taxon>
        <taxon>Atyidae</taxon>
        <taxon>Halocaridina</taxon>
    </lineage>
</organism>
<dbReference type="AlphaFoldDB" id="A0AAN8XC62"/>
<evidence type="ECO:0000256" key="1">
    <source>
        <dbReference type="SAM" id="MobiDB-lite"/>
    </source>
</evidence>
<keyword evidence="3" id="KW-1185">Reference proteome</keyword>
<sequence>YAPKINTMTSTLRHCSSYHEDFEKSLRLEKSHNYSSLDLSDENCSKNCSGPSSLPTNSTSGRKSAPASRHTTPTSVRRNRLLGVPRLSTESLAGSVTSTRSDASYQSSRERHRSRSRSPRPQTESDAIETPGIQQEAFTRALIYPSTLHHNLRLLAIFIVMAHVSHKTIGPWLVYPILKKLSFDWSPRSLTVSFPWSPFRW</sequence>
<feature type="compositionally biased region" description="Polar residues" evidence="1">
    <location>
        <begin position="88"/>
        <end position="103"/>
    </location>
</feature>